<dbReference type="KEGG" id="mspg:F6B93_22395"/>
<organism evidence="1 2">
    <name type="scientific">Mycobacterium spongiae</name>
    <dbReference type="NCBI Taxonomy" id="886343"/>
    <lineage>
        <taxon>Bacteria</taxon>
        <taxon>Bacillati</taxon>
        <taxon>Actinomycetota</taxon>
        <taxon>Actinomycetes</taxon>
        <taxon>Mycobacteriales</taxon>
        <taxon>Mycobacteriaceae</taxon>
        <taxon>Mycobacterium</taxon>
    </lineage>
</organism>
<reference evidence="1" key="1">
    <citation type="submission" date="2019-12" db="EMBL/GenBank/DDBJ databases">
        <title>Mycobacterium spongiae sp. nov.</title>
        <authorList>
            <person name="Stinear T."/>
        </authorList>
    </citation>
    <scope>NUCLEOTIDE SEQUENCE</scope>
    <source>
        <strain evidence="1">FSD4b-SM</strain>
    </source>
</reference>
<dbReference type="EMBL" id="CP046600">
    <property type="protein sequence ID" value="QUR69458.1"/>
    <property type="molecule type" value="Genomic_DNA"/>
</dbReference>
<sequence>MSLFDAWIDESGSNRRADPGTYVLSAAICERRQAETIREVMRGLLVGKRHRKLHWRNEDCGRQFAITSAIASTGVEHLVVVRSHPTTTEHAERQRRLCMERLLPELVAMGVGRAIAESRGTKDDQKDHATLDNLRRKHALGGHLHLDHVGGPVEPMLWIPDACCGAVTQLRCGDSEHYTLIESKVTMLEIRA</sequence>
<keyword evidence="2" id="KW-1185">Reference proteome</keyword>
<protein>
    <recommendedName>
        <fullName evidence="3">DUF3800 domain-containing protein</fullName>
    </recommendedName>
</protein>
<evidence type="ECO:0008006" key="3">
    <source>
        <dbReference type="Google" id="ProtNLM"/>
    </source>
</evidence>
<dbReference type="RefSeq" id="WP_211697046.1">
    <property type="nucleotide sequence ID" value="NZ_CP046600.1"/>
</dbReference>
<proteinExistence type="predicted"/>
<dbReference type="Proteomes" id="UP000682202">
    <property type="component" value="Chromosome"/>
</dbReference>
<dbReference type="AlphaFoldDB" id="A0A975K438"/>
<evidence type="ECO:0000313" key="1">
    <source>
        <dbReference type="EMBL" id="QUR69458.1"/>
    </source>
</evidence>
<evidence type="ECO:0000313" key="2">
    <source>
        <dbReference type="Proteomes" id="UP000682202"/>
    </source>
</evidence>
<accession>A0A975K438</accession>
<gene>
    <name evidence="1" type="ORF">F6B93_22395</name>
</gene>
<name>A0A975K438_9MYCO</name>